<proteinExistence type="predicted"/>
<comment type="caution">
    <text evidence="1">The sequence shown here is derived from an EMBL/GenBank/DDBJ whole genome shotgun (WGS) entry which is preliminary data.</text>
</comment>
<sequence>MAALPTSACGCLAAGPSHRRTPWGQAPPSPSLAVTALPPSSFPTLKAVRRRRRWGWASACSTSFPRLGRDGWQRRESTASLLSFGAGTGELLGGSGGGADQATGDSSKGLSFLLPFVVAATAVAALANPATFSWWAG</sequence>
<organism evidence="1 2">
    <name type="scientific">Ensete ventricosum</name>
    <name type="common">Abyssinian banana</name>
    <name type="synonym">Musa ensete</name>
    <dbReference type="NCBI Taxonomy" id="4639"/>
    <lineage>
        <taxon>Eukaryota</taxon>
        <taxon>Viridiplantae</taxon>
        <taxon>Streptophyta</taxon>
        <taxon>Embryophyta</taxon>
        <taxon>Tracheophyta</taxon>
        <taxon>Spermatophyta</taxon>
        <taxon>Magnoliopsida</taxon>
        <taxon>Liliopsida</taxon>
        <taxon>Zingiberales</taxon>
        <taxon>Musaceae</taxon>
        <taxon>Ensete</taxon>
    </lineage>
</organism>
<protein>
    <submittedName>
        <fullName evidence="1">Uncharacterized protein</fullName>
    </submittedName>
</protein>
<evidence type="ECO:0000313" key="2">
    <source>
        <dbReference type="Proteomes" id="UP000287651"/>
    </source>
</evidence>
<name>A0A427A1P6_ENSVE</name>
<dbReference type="Proteomes" id="UP000287651">
    <property type="component" value="Unassembled WGS sequence"/>
</dbReference>
<gene>
    <name evidence="1" type="ORF">B296_00036744</name>
</gene>
<accession>A0A427A1P6</accession>
<evidence type="ECO:0000313" key="1">
    <source>
        <dbReference type="EMBL" id="RRT70111.1"/>
    </source>
</evidence>
<dbReference type="AlphaFoldDB" id="A0A427A1P6"/>
<reference evidence="1 2" key="1">
    <citation type="journal article" date="2014" name="Agronomy (Basel)">
        <title>A Draft Genome Sequence for Ensete ventricosum, the Drought-Tolerant Tree Against Hunger.</title>
        <authorList>
            <person name="Harrison J."/>
            <person name="Moore K.A."/>
            <person name="Paszkiewicz K."/>
            <person name="Jones T."/>
            <person name="Grant M."/>
            <person name="Ambacheew D."/>
            <person name="Muzemil S."/>
            <person name="Studholme D.J."/>
        </authorList>
    </citation>
    <scope>NUCLEOTIDE SEQUENCE [LARGE SCALE GENOMIC DNA]</scope>
</reference>
<dbReference type="EMBL" id="AMZH03004122">
    <property type="protein sequence ID" value="RRT70111.1"/>
    <property type="molecule type" value="Genomic_DNA"/>
</dbReference>